<dbReference type="InterPro" id="IPR014043">
    <property type="entry name" value="Acyl_transferase_dom"/>
</dbReference>
<dbReference type="InterPro" id="IPR050091">
    <property type="entry name" value="PKS_NRPS_Biosynth_Enz"/>
</dbReference>
<keyword evidence="2" id="KW-0597">Phosphoprotein</keyword>
<keyword evidence="4" id="KW-0511">Multifunctional enzyme</keyword>
<evidence type="ECO:0000256" key="2">
    <source>
        <dbReference type="ARBA" id="ARBA00022553"/>
    </source>
</evidence>
<dbReference type="InterPro" id="IPR013968">
    <property type="entry name" value="PKS_KR"/>
</dbReference>
<dbReference type="PROSITE" id="PS50075">
    <property type="entry name" value="CARRIER"/>
    <property type="match status" value="1"/>
</dbReference>
<evidence type="ECO:0000256" key="3">
    <source>
        <dbReference type="ARBA" id="ARBA00022679"/>
    </source>
</evidence>
<reference evidence="6" key="1">
    <citation type="submission" date="2022-12" db="EMBL/GenBank/DDBJ databases">
        <authorList>
            <person name="Krivoruchko A.V."/>
            <person name="Elkin A."/>
        </authorList>
    </citation>
    <scope>NUCLEOTIDE SEQUENCE</scope>
    <source>
        <strain evidence="6">IEGM 1388</strain>
    </source>
</reference>
<dbReference type="PANTHER" id="PTHR43775:SF37">
    <property type="entry name" value="SI:DKEY-61P9.11"/>
    <property type="match status" value="1"/>
</dbReference>
<dbReference type="InterPro" id="IPR020806">
    <property type="entry name" value="PKS_PP-bd"/>
</dbReference>
<organism evidence="6 7">
    <name type="scientific">Gordonia rubripertincta</name>
    <name type="common">Rhodococcus corallinus</name>
    <dbReference type="NCBI Taxonomy" id="36822"/>
    <lineage>
        <taxon>Bacteria</taxon>
        <taxon>Bacillati</taxon>
        <taxon>Actinomycetota</taxon>
        <taxon>Actinomycetes</taxon>
        <taxon>Mycobacteriales</taxon>
        <taxon>Gordoniaceae</taxon>
        <taxon>Gordonia</taxon>
    </lineage>
</organism>
<evidence type="ECO:0000256" key="1">
    <source>
        <dbReference type="ARBA" id="ARBA00022450"/>
    </source>
</evidence>
<dbReference type="Pfam" id="PF22621">
    <property type="entry name" value="CurL-like_PKS_C"/>
    <property type="match status" value="1"/>
</dbReference>
<protein>
    <submittedName>
        <fullName evidence="6">Nocobactin polyketide synthase NbtC</fullName>
    </submittedName>
</protein>
<dbReference type="InterPro" id="IPR016036">
    <property type="entry name" value="Malonyl_transacylase_ACP-bd"/>
</dbReference>
<dbReference type="InterPro" id="IPR001227">
    <property type="entry name" value="Ac_transferase_dom_sf"/>
</dbReference>
<dbReference type="EMBL" id="JAPWIE010000004">
    <property type="protein sequence ID" value="MCZ4551589.1"/>
    <property type="molecule type" value="Genomic_DNA"/>
</dbReference>
<keyword evidence="3" id="KW-0808">Transferase</keyword>
<dbReference type="InterPro" id="IPR016035">
    <property type="entry name" value="Acyl_Trfase/lysoPLipase"/>
</dbReference>
<dbReference type="SMART" id="SM00822">
    <property type="entry name" value="PKS_KR"/>
    <property type="match status" value="1"/>
</dbReference>
<evidence type="ECO:0000313" key="7">
    <source>
        <dbReference type="Proteomes" id="UP001067235"/>
    </source>
</evidence>
<dbReference type="RefSeq" id="WP_301572433.1">
    <property type="nucleotide sequence ID" value="NZ_JAPWIE010000004.1"/>
</dbReference>
<dbReference type="Pfam" id="PF00698">
    <property type="entry name" value="Acyl_transf_1"/>
    <property type="match status" value="1"/>
</dbReference>
<evidence type="ECO:0000256" key="4">
    <source>
        <dbReference type="ARBA" id="ARBA00023268"/>
    </source>
</evidence>
<dbReference type="SUPFAM" id="SSF51735">
    <property type="entry name" value="NAD(P)-binding Rossmann-fold domains"/>
    <property type="match status" value="2"/>
</dbReference>
<dbReference type="Gene3D" id="3.40.50.720">
    <property type="entry name" value="NAD(P)-binding Rossmann-like Domain"/>
    <property type="match status" value="1"/>
</dbReference>
<dbReference type="InterPro" id="IPR057326">
    <property type="entry name" value="KR_dom"/>
</dbReference>
<dbReference type="InterPro" id="IPR036736">
    <property type="entry name" value="ACP-like_sf"/>
</dbReference>
<sequence length="1029" mass="108704">MPSYRLPDGRVPVIVSADSAELLRPEAAALADYLHRHPEVTIGDVSSMLMRTRVVRRHRAMVLATDSAQLTEALEALAEGVDHADVIAGRGAAAKRTTGFIFPGQGSQRRGMGRLFYDLSPVFRESVEGSNALFQELYDISPLDYLLGEESDEREDIRIVQPALLMQMVALAQMWRSVGVEPATTVGHSQGEIAAAYISGAMSLADAIHVVTSRANLVVEFSPTGYSMAVVAIDRDECEAMLAANSGWAELSVVNSPHILCISGDRGTVIEMVDTLTAEGKFAKEIRVDYPAHTSIVAQFRTKLGEAIGDKLENQAFLETDIGCVGGTLGKQVTTDYLLSDYWFWNLRNPVRFDLAVGAAVAGGADTFIEVAEHPTLMLAIGENISVTAPDATIPVIGTSRRSSVDLAEFTKNLATVAVNDTGYRWEALAVADDGAPPLPLRDFPAVQMKATSLWASHLAPGEKPRGAAVSPETAREYPRRVVETWTRLQRRKLGPLRSFLVVEHGGGSGDVAAGLVAAAADHGASATVYESGVAQGAFDSVVVVLPALPSVDLPTAVAELARLFGDPQWLPDVARGAAECWLVTVGGESVLPDDELPQLFGAGAAAGFRCLAAEFPTTVFRHLDLPVDAPASAVVGALHTAGESDLALRGGKIYAKRLVYAEPDASAADSRPATENLGHVVIVGGTGKLGLEFCEHYVRAGADRITLLSRTGASAAIEPRLRALRALGDTDIVVASCDVGEESSVLQFAAAHENIPAGVLVHAAVNYVDAGLDDITPEMVTEAASSKVLGIANVLRSFPLTPDCRVLLCSSIAASLGGRGQILYAVTNRLLDILARTLRVQGIDAHALQWGLWSVQGPLDQAAVARVEGAGVVPMRPADALAVAFEGRQRDSIIAAADWVQLHALVSVFGHGSLIAGLVPPSPAPQTPAAATPVVPTGPTTPVIASRELTFSELVVAELNQVMGIEGGDIDRSMPLVALGLDSLQALDFRKRVKAELDRDLPIEAILGGASLDEVVALMDEQSRSRVG</sequence>
<evidence type="ECO:0000259" key="5">
    <source>
        <dbReference type="PROSITE" id="PS50075"/>
    </source>
</evidence>
<evidence type="ECO:0000313" key="6">
    <source>
        <dbReference type="EMBL" id="MCZ4551589.1"/>
    </source>
</evidence>
<dbReference type="Gene3D" id="1.10.1200.10">
    <property type="entry name" value="ACP-like"/>
    <property type="match status" value="1"/>
</dbReference>
<dbReference type="Proteomes" id="UP001067235">
    <property type="component" value="Unassembled WGS sequence"/>
</dbReference>
<dbReference type="SUPFAM" id="SSF47336">
    <property type="entry name" value="ACP-like"/>
    <property type="match status" value="1"/>
</dbReference>
<keyword evidence="7" id="KW-1185">Reference proteome</keyword>
<dbReference type="CDD" id="cd05274">
    <property type="entry name" value="KR_FAS_SDR_x"/>
    <property type="match status" value="1"/>
</dbReference>
<dbReference type="PANTHER" id="PTHR43775">
    <property type="entry name" value="FATTY ACID SYNTHASE"/>
    <property type="match status" value="1"/>
</dbReference>
<name>A0ABT4MXP3_GORRU</name>
<comment type="caution">
    <text evidence="6">The sequence shown here is derived from an EMBL/GenBank/DDBJ whole genome shotgun (WGS) entry which is preliminary data.</text>
</comment>
<dbReference type="Pfam" id="PF00550">
    <property type="entry name" value="PP-binding"/>
    <property type="match status" value="1"/>
</dbReference>
<dbReference type="NCBIfam" id="NF037941">
    <property type="entry name" value="PKS_NbtC"/>
    <property type="match status" value="1"/>
</dbReference>
<proteinExistence type="predicted"/>
<dbReference type="InterPro" id="IPR009081">
    <property type="entry name" value="PP-bd_ACP"/>
</dbReference>
<accession>A0ABT4MXP3</accession>
<dbReference type="Pfam" id="PF08659">
    <property type="entry name" value="KR"/>
    <property type="match status" value="1"/>
</dbReference>
<dbReference type="Gene3D" id="3.30.70.3290">
    <property type="match status" value="1"/>
</dbReference>
<dbReference type="SMART" id="SM00823">
    <property type="entry name" value="PKS_PP"/>
    <property type="match status" value="1"/>
</dbReference>
<dbReference type="InterPro" id="IPR036291">
    <property type="entry name" value="NAD(P)-bd_dom_sf"/>
</dbReference>
<dbReference type="Gene3D" id="3.40.366.10">
    <property type="entry name" value="Malonyl-Coenzyme A Acyl Carrier Protein, domain 2"/>
    <property type="match status" value="1"/>
</dbReference>
<gene>
    <name evidence="6" type="primary">nbtC</name>
    <name evidence="6" type="ORF">O4213_16475</name>
</gene>
<feature type="domain" description="Carrier" evidence="5">
    <location>
        <begin position="947"/>
        <end position="1024"/>
    </location>
</feature>
<keyword evidence="1" id="KW-0596">Phosphopantetheine</keyword>
<dbReference type="SMART" id="SM00827">
    <property type="entry name" value="PKS_AT"/>
    <property type="match status" value="1"/>
</dbReference>
<dbReference type="SUPFAM" id="SSF52151">
    <property type="entry name" value="FabD/lysophospholipase-like"/>
    <property type="match status" value="1"/>
</dbReference>
<dbReference type="SUPFAM" id="SSF55048">
    <property type="entry name" value="Probable ACP-binding domain of malonyl-CoA ACP transacylase"/>
    <property type="match status" value="1"/>
</dbReference>